<accession>A0A409WY20</accession>
<gene>
    <name evidence="1" type="ORF">CVT26_012778</name>
</gene>
<evidence type="ECO:0000313" key="1">
    <source>
        <dbReference type="EMBL" id="PPQ83389.1"/>
    </source>
</evidence>
<name>A0A409WY20_9AGAR</name>
<keyword evidence="2" id="KW-1185">Reference proteome</keyword>
<dbReference type="EMBL" id="NHYE01004622">
    <property type="protein sequence ID" value="PPQ83389.1"/>
    <property type="molecule type" value="Genomic_DNA"/>
</dbReference>
<evidence type="ECO:0000313" key="2">
    <source>
        <dbReference type="Proteomes" id="UP000284706"/>
    </source>
</evidence>
<dbReference type="InParanoid" id="A0A409WY20"/>
<dbReference type="AlphaFoldDB" id="A0A409WY20"/>
<sequence>MTRDTESFIGFMVMRYSVFSDDELARNYGMTITFASTPNPNPMPSTRVIIPLPTLHPCESTHHNLRICAVGVI</sequence>
<reference evidence="1 2" key="1">
    <citation type="journal article" date="2018" name="Evol. Lett.">
        <title>Horizontal gene cluster transfer increased hallucinogenic mushroom diversity.</title>
        <authorList>
            <person name="Reynolds H.T."/>
            <person name="Vijayakumar V."/>
            <person name="Gluck-Thaler E."/>
            <person name="Korotkin H.B."/>
            <person name="Matheny P.B."/>
            <person name="Slot J.C."/>
        </authorList>
    </citation>
    <scope>NUCLEOTIDE SEQUENCE [LARGE SCALE GENOMIC DNA]</scope>
    <source>
        <strain evidence="1 2">SRW20</strain>
    </source>
</reference>
<organism evidence="1 2">
    <name type="scientific">Gymnopilus dilepis</name>
    <dbReference type="NCBI Taxonomy" id="231916"/>
    <lineage>
        <taxon>Eukaryota</taxon>
        <taxon>Fungi</taxon>
        <taxon>Dikarya</taxon>
        <taxon>Basidiomycota</taxon>
        <taxon>Agaricomycotina</taxon>
        <taxon>Agaricomycetes</taxon>
        <taxon>Agaricomycetidae</taxon>
        <taxon>Agaricales</taxon>
        <taxon>Agaricineae</taxon>
        <taxon>Hymenogastraceae</taxon>
        <taxon>Gymnopilus</taxon>
    </lineage>
</organism>
<dbReference type="Proteomes" id="UP000284706">
    <property type="component" value="Unassembled WGS sequence"/>
</dbReference>
<proteinExistence type="predicted"/>
<comment type="caution">
    <text evidence="1">The sequence shown here is derived from an EMBL/GenBank/DDBJ whole genome shotgun (WGS) entry which is preliminary data.</text>
</comment>
<protein>
    <submittedName>
        <fullName evidence="1">Uncharacterized protein</fullName>
    </submittedName>
</protein>